<name>A0A9W8JZV8_9AGAR</name>
<sequence>MVRDSRQSRSGHGDDEDFIMQDIYDGARWEQCYTSMRREVGNFGTVRDVPIEGAECEKLTSHRYGLHLSVNTDWFQMLENRPHSTGPIYIAINDLPREHRFLQVNVICPCVMPGPGEPDADQLNHVLEPMAEELIQLKSGIEMDIHDDDTQSVYADCMLDNCDSPAARKFSGTAGHSADLHPCPYCHFVLIDLNKPDMFPPHICIKKDDQFLLKQAFRSRTAARARQNQILRDHGIRWSVMNVIPNWEPSSKTALDFMHNIFLGVIGHFYTQVLFAAHMFSGIGGHDSSKQRLQDFINKFRWPSHITRLPKNLGENQSLKKADEWRRLLTITPVLLWYTWRNSLDDIPNSAPPIAPNEKITKTHSRNRLKLYEASLLLCTGVRLLATRTITLRQARTGQDFLAQFCLALLALGVALVINHHLSMHFYEMIYAFGPIYAWWLFAFERFNGMMERVNHNGHDGGEMETTLLRNWVQMQLIYELLLSLPPDASQHEREMLNQVIESEAKQRGSMMTQIAIFRSEVDTDSVKLPKRIGKPINLRSHDPSGATYKLLLKYCQLLWPDLNLVPEFSHTPGRAFVGTNVAREVPYIRKDGLRYGSTSNKRTKVDSLALISPTPDTRHAVEIISLFVIQIPNVNKPPHVCACVRRLYADDELPNFPWDLYASTLGIQVAYADRYFPPEIIPITQIVAPIGLIEVHSRKIQAPVWITISFDHTGNEPDDLEDYEF</sequence>
<dbReference type="OrthoDB" id="3248986at2759"/>
<reference evidence="2" key="1">
    <citation type="submission" date="2022-07" db="EMBL/GenBank/DDBJ databases">
        <title>Genome Sequence of Agrocybe chaxingu.</title>
        <authorList>
            <person name="Buettner E."/>
        </authorList>
    </citation>
    <scope>NUCLEOTIDE SEQUENCE</scope>
    <source>
        <strain evidence="2">MP-N11</strain>
    </source>
</reference>
<dbReference type="Proteomes" id="UP001148786">
    <property type="component" value="Unassembled WGS sequence"/>
</dbReference>
<feature type="transmembrane region" description="Helical" evidence="1">
    <location>
        <begin position="401"/>
        <end position="418"/>
    </location>
</feature>
<dbReference type="PANTHER" id="PTHR46579">
    <property type="entry name" value="F5/8 TYPE C DOMAIN-CONTAINING PROTEIN-RELATED"/>
    <property type="match status" value="1"/>
</dbReference>
<keyword evidence="1" id="KW-1133">Transmembrane helix</keyword>
<dbReference type="EMBL" id="JANKHO010000572">
    <property type="protein sequence ID" value="KAJ3508326.1"/>
    <property type="molecule type" value="Genomic_DNA"/>
</dbReference>
<evidence type="ECO:0000313" key="2">
    <source>
        <dbReference type="EMBL" id="KAJ3508326.1"/>
    </source>
</evidence>
<dbReference type="PANTHER" id="PTHR46579:SF1">
    <property type="entry name" value="F5_8 TYPE C DOMAIN-CONTAINING PROTEIN"/>
    <property type="match status" value="1"/>
</dbReference>
<feature type="transmembrane region" description="Helical" evidence="1">
    <location>
        <begin position="424"/>
        <end position="444"/>
    </location>
</feature>
<keyword evidence="1" id="KW-0472">Membrane</keyword>
<protein>
    <submittedName>
        <fullName evidence="2">Uncharacterized protein</fullName>
    </submittedName>
</protein>
<accession>A0A9W8JZV8</accession>
<keyword evidence="1" id="KW-0812">Transmembrane</keyword>
<gene>
    <name evidence="2" type="ORF">NLJ89_g5817</name>
</gene>
<keyword evidence="3" id="KW-1185">Reference proteome</keyword>
<comment type="caution">
    <text evidence="2">The sequence shown here is derived from an EMBL/GenBank/DDBJ whole genome shotgun (WGS) entry which is preliminary data.</text>
</comment>
<dbReference type="AlphaFoldDB" id="A0A9W8JZV8"/>
<proteinExistence type="predicted"/>
<evidence type="ECO:0000313" key="3">
    <source>
        <dbReference type="Proteomes" id="UP001148786"/>
    </source>
</evidence>
<evidence type="ECO:0000256" key="1">
    <source>
        <dbReference type="SAM" id="Phobius"/>
    </source>
</evidence>
<organism evidence="2 3">
    <name type="scientific">Agrocybe chaxingu</name>
    <dbReference type="NCBI Taxonomy" id="84603"/>
    <lineage>
        <taxon>Eukaryota</taxon>
        <taxon>Fungi</taxon>
        <taxon>Dikarya</taxon>
        <taxon>Basidiomycota</taxon>
        <taxon>Agaricomycotina</taxon>
        <taxon>Agaricomycetes</taxon>
        <taxon>Agaricomycetidae</taxon>
        <taxon>Agaricales</taxon>
        <taxon>Agaricineae</taxon>
        <taxon>Strophariaceae</taxon>
        <taxon>Agrocybe</taxon>
    </lineage>
</organism>